<dbReference type="Pfam" id="PF08546">
    <property type="entry name" value="ApbA_C"/>
    <property type="match status" value="1"/>
</dbReference>
<dbReference type="EMBL" id="DF238795">
    <property type="protein sequence ID" value="GAC95622.1"/>
    <property type="molecule type" value="Genomic_DNA"/>
</dbReference>
<dbReference type="RefSeq" id="XP_012189209.1">
    <property type="nucleotide sequence ID" value="XM_012333819.1"/>
</dbReference>
<accession>R9P2Z1</accession>
<dbReference type="InterPro" id="IPR013332">
    <property type="entry name" value="KPR_N"/>
</dbReference>
<evidence type="ECO:0000256" key="1">
    <source>
        <dbReference type="SAM" id="MobiDB-lite"/>
    </source>
</evidence>
<dbReference type="Proteomes" id="UP000014071">
    <property type="component" value="Unassembled WGS sequence"/>
</dbReference>
<dbReference type="eggNOG" id="ENOG502RYJ0">
    <property type="taxonomic scope" value="Eukaryota"/>
</dbReference>
<gene>
    <name evidence="4" type="ORF">PHSY_003198</name>
</gene>
<dbReference type="SUPFAM" id="SSF48179">
    <property type="entry name" value="6-phosphogluconate dehydrogenase C-terminal domain-like"/>
    <property type="match status" value="1"/>
</dbReference>
<evidence type="ECO:0000259" key="3">
    <source>
        <dbReference type="Pfam" id="PF08546"/>
    </source>
</evidence>
<dbReference type="Pfam" id="PF02558">
    <property type="entry name" value="ApbA"/>
    <property type="match status" value="1"/>
</dbReference>
<dbReference type="GeneID" id="24108488"/>
<dbReference type="InterPro" id="IPR008927">
    <property type="entry name" value="6-PGluconate_DH-like_C_sf"/>
</dbReference>
<dbReference type="Gene3D" id="3.40.50.720">
    <property type="entry name" value="NAD(P)-binding Rossmann-like Domain"/>
    <property type="match status" value="1"/>
</dbReference>
<evidence type="ECO:0008006" key="6">
    <source>
        <dbReference type="Google" id="ProtNLM"/>
    </source>
</evidence>
<feature type="domain" description="Ketopantoate reductase N-terminal" evidence="2">
    <location>
        <begin position="8"/>
        <end position="175"/>
    </location>
</feature>
<dbReference type="InterPro" id="IPR051402">
    <property type="entry name" value="KPR-Related"/>
</dbReference>
<dbReference type="AlphaFoldDB" id="R9P2Z1"/>
<protein>
    <recommendedName>
        <fullName evidence="6">2-dehydropantoate 2-reductase</fullName>
    </recommendedName>
</protein>
<sequence length="396" mass="42689">MSDRKPEILCVGFGALGTIYSFLLSRGSANITAVARSNYTTLTTTGIDIASSKYGEFTGWKPHRCIRESEPSAAQDRYYDFVVCTFKNVPDHKKASEVIRPFLKPGKGRGEKLPTVVLLQNGVGIEEEIYASLVEAEEKVASGVISAVAWIGANLVDGGKRVTHGSLERLEMGTYPIESSAEQKAALEEFTSIYVKGGGGGEAVQDIEAIRWQKVLWNAAWGGLSTLARKPVSALLQEETLHYSVGVVRRIMLEIVYVARACGIGEDRFPISSVDKAINITLMTSPVQGVNDPKGGNLAASFKPSILLDLENARPMELEPIIGNVVAKAREHNVDTPRLDLILAALKPNQVEAIRKANGGEVEEGGVGTTFSQLTATSRGNWPAGAPVSKDSRTYL</sequence>
<feature type="region of interest" description="Disordered" evidence="1">
    <location>
        <begin position="376"/>
        <end position="396"/>
    </location>
</feature>
<dbReference type="Gene3D" id="1.10.1040.10">
    <property type="entry name" value="N-(1-d-carboxylethyl)-l-norvaline Dehydrogenase, domain 2"/>
    <property type="match status" value="1"/>
</dbReference>
<dbReference type="InterPro" id="IPR013328">
    <property type="entry name" value="6PGD_dom2"/>
</dbReference>
<organism evidence="4 5">
    <name type="scientific">Pseudozyma hubeiensis (strain SY62)</name>
    <name type="common">Yeast</name>
    <dbReference type="NCBI Taxonomy" id="1305764"/>
    <lineage>
        <taxon>Eukaryota</taxon>
        <taxon>Fungi</taxon>
        <taxon>Dikarya</taxon>
        <taxon>Basidiomycota</taxon>
        <taxon>Ustilaginomycotina</taxon>
        <taxon>Ustilaginomycetes</taxon>
        <taxon>Ustilaginales</taxon>
        <taxon>Ustilaginaceae</taxon>
        <taxon>Pseudozyma</taxon>
    </lineage>
</organism>
<name>R9P2Z1_PSEHS</name>
<feature type="domain" description="Ketopantoate reductase C-terminal" evidence="3">
    <location>
        <begin position="206"/>
        <end position="348"/>
    </location>
</feature>
<dbReference type="OrthoDB" id="3609at2759"/>
<keyword evidence="5" id="KW-1185">Reference proteome</keyword>
<reference evidence="5" key="1">
    <citation type="journal article" date="2013" name="Genome Announc.">
        <title>Draft genome sequence of the basidiomycetous yeast-like fungus Pseudozyma hubeiensis SY62, which produces an abundant amount of the biosurfactant mannosylerythritol lipids.</title>
        <authorList>
            <person name="Konishi M."/>
            <person name="Hatada Y."/>
            <person name="Horiuchi J."/>
        </authorList>
    </citation>
    <scope>NUCLEOTIDE SEQUENCE [LARGE SCALE GENOMIC DNA]</scope>
    <source>
        <strain evidence="5">SY62</strain>
    </source>
</reference>
<dbReference type="STRING" id="1305764.R9P2Z1"/>
<evidence type="ECO:0000259" key="2">
    <source>
        <dbReference type="Pfam" id="PF02558"/>
    </source>
</evidence>
<evidence type="ECO:0000313" key="5">
    <source>
        <dbReference type="Proteomes" id="UP000014071"/>
    </source>
</evidence>
<dbReference type="HOGENOM" id="CLU_031468_2_1_1"/>
<dbReference type="InterPro" id="IPR013752">
    <property type="entry name" value="KPA_reductase"/>
</dbReference>
<dbReference type="PANTHER" id="PTHR21708">
    <property type="entry name" value="PROBABLE 2-DEHYDROPANTOATE 2-REDUCTASE"/>
    <property type="match status" value="1"/>
</dbReference>
<dbReference type="GO" id="GO:0005737">
    <property type="term" value="C:cytoplasm"/>
    <property type="evidence" value="ECO:0007669"/>
    <property type="project" value="TreeGrafter"/>
</dbReference>
<proteinExistence type="predicted"/>
<evidence type="ECO:0000313" key="4">
    <source>
        <dbReference type="EMBL" id="GAC95622.1"/>
    </source>
</evidence>
<dbReference type="PANTHER" id="PTHR21708:SF43">
    <property type="entry name" value="KETOPANTOATE REDUCTASE C-TERMINAL DOMAIN-CONTAINING PROTEIN"/>
    <property type="match status" value="1"/>
</dbReference>